<dbReference type="InParanoid" id="A0A1B7MNZ1"/>
<name>A0A1B7MNZ1_9AGAM</name>
<dbReference type="OrthoDB" id="3256296at2759"/>
<proteinExistence type="predicted"/>
<evidence type="ECO:0000313" key="1">
    <source>
        <dbReference type="EMBL" id="OAX34322.1"/>
    </source>
</evidence>
<protein>
    <submittedName>
        <fullName evidence="1">Uncharacterized protein</fullName>
    </submittedName>
</protein>
<reference evidence="1 2" key="1">
    <citation type="submission" date="2016-06" db="EMBL/GenBank/DDBJ databases">
        <title>Comparative genomics of the ectomycorrhizal sister species Rhizopogon vinicolor and Rhizopogon vesiculosus (Basidiomycota: Boletales) reveals a divergence of the mating type B locus.</title>
        <authorList>
            <consortium name="DOE Joint Genome Institute"/>
            <person name="Mujic A.B."/>
            <person name="Kuo A."/>
            <person name="Tritt A."/>
            <person name="Lipzen A."/>
            <person name="Chen C."/>
            <person name="Johnson J."/>
            <person name="Sharma A."/>
            <person name="Barry K."/>
            <person name="Grigoriev I.V."/>
            <person name="Spatafora J.W."/>
        </authorList>
    </citation>
    <scope>NUCLEOTIDE SEQUENCE [LARGE SCALE GENOMIC DNA]</scope>
    <source>
        <strain evidence="1 2">AM-OR11-026</strain>
    </source>
</reference>
<gene>
    <name evidence="1" type="ORF">K503DRAFT_455425</name>
</gene>
<dbReference type="Proteomes" id="UP000092154">
    <property type="component" value="Unassembled WGS sequence"/>
</dbReference>
<accession>A0A1B7MNZ1</accession>
<organism evidence="1 2">
    <name type="scientific">Rhizopogon vinicolor AM-OR11-026</name>
    <dbReference type="NCBI Taxonomy" id="1314800"/>
    <lineage>
        <taxon>Eukaryota</taxon>
        <taxon>Fungi</taxon>
        <taxon>Dikarya</taxon>
        <taxon>Basidiomycota</taxon>
        <taxon>Agaricomycotina</taxon>
        <taxon>Agaricomycetes</taxon>
        <taxon>Agaricomycetidae</taxon>
        <taxon>Boletales</taxon>
        <taxon>Suillineae</taxon>
        <taxon>Rhizopogonaceae</taxon>
        <taxon>Rhizopogon</taxon>
    </lineage>
</organism>
<evidence type="ECO:0000313" key="2">
    <source>
        <dbReference type="Proteomes" id="UP000092154"/>
    </source>
</evidence>
<keyword evidence="2" id="KW-1185">Reference proteome</keyword>
<dbReference type="AlphaFoldDB" id="A0A1B7MNZ1"/>
<dbReference type="EMBL" id="KV448627">
    <property type="protein sequence ID" value="OAX34322.1"/>
    <property type="molecule type" value="Genomic_DNA"/>
</dbReference>
<sequence length="72" mass="8285">MFNLFRLKDDIFSPSARHGQYIEKFLSGKCQHHPGMVLSAWARSLYGVIAKGSIEEKLMFSLDVVRKMRTPL</sequence>